<keyword evidence="3" id="KW-0328">Glycosyltransferase</keyword>
<dbReference type="InterPro" id="IPR001173">
    <property type="entry name" value="Glyco_trans_2-like"/>
</dbReference>
<dbReference type="SUPFAM" id="SSF53448">
    <property type="entry name" value="Nucleotide-diphospho-sugar transferases"/>
    <property type="match status" value="1"/>
</dbReference>
<organism evidence="6 7">
    <name type="scientific">Aeromicrobium senzhongii</name>
    <dbReference type="NCBI Taxonomy" id="2663859"/>
    <lineage>
        <taxon>Bacteria</taxon>
        <taxon>Bacillati</taxon>
        <taxon>Actinomycetota</taxon>
        <taxon>Actinomycetes</taxon>
        <taxon>Propionibacteriales</taxon>
        <taxon>Nocardioidaceae</taxon>
        <taxon>Aeromicrobium</taxon>
    </lineage>
</organism>
<evidence type="ECO:0000256" key="2">
    <source>
        <dbReference type="ARBA" id="ARBA00006739"/>
    </source>
</evidence>
<feature type="domain" description="Glycosyltransferase 2-like" evidence="5">
    <location>
        <begin position="41"/>
        <end position="145"/>
    </location>
</feature>
<dbReference type="Gene3D" id="3.90.550.10">
    <property type="entry name" value="Spore Coat Polysaccharide Biosynthesis Protein SpsA, Chain A"/>
    <property type="match status" value="1"/>
</dbReference>
<keyword evidence="4" id="KW-0808">Transferase</keyword>
<evidence type="ECO:0000256" key="1">
    <source>
        <dbReference type="ARBA" id="ARBA00004776"/>
    </source>
</evidence>
<dbReference type="RefSeq" id="WP_154595698.1">
    <property type="nucleotide sequence ID" value="NZ_CP060587.1"/>
</dbReference>
<dbReference type="PANTHER" id="PTHR43179">
    <property type="entry name" value="RHAMNOSYLTRANSFERASE WBBL"/>
    <property type="match status" value="1"/>
</dbReference>
<dbReference type="EMBL" id="CP060587">
    <property type="protein sequence ID" value="QNL94994.1"/>
    <property type="molecule type" value="Genomic_DNA"/>
</dbReference>
<evidence type="ECO:0000313" key="6">
    <source>
        <dbReference type="EMBL" id="QNL94994.1"/>
    </source>
</evidence>
<evidence type="ECO:0000256" key="3">
    <source>
        <dbReference type="ARBA" id="ARBA00022676"/>
    </source>
</evidence>
<name>A0ABX6SUA9_9ACTN</name>
<protein>
    <submittedName>
        <fullName evidence="6">Glycosyltransferase family 2 protein</fullName>
    </submittedName>
</protein>
<evidence type="ECO:0000313" key="7">
    <source>
        <dbReference type="Proteomes" id="UP000515871"/>
    </source>
</evidence>
<dbReference type="PANTHER" id="PTHR43179:SF12">
    <property type="entry name" value="GALACTOFURANOSYLTRANSFERASE GLFT2"/>
    <property type="match status" value="1"/>
</dbReference>
<dbReference type="Proteomes" id="UP000515871">
    <property type="component" value="Chromosome"/>
</dbReference>
<dbReference type="InterPro" id="IPR029044">
    <property type="entry name" value="Nucleotide-diphossugar_trans"/>
</dbReference>
<dbReference type="Pfam" id="PF00535">
    <property type="entry name" value="Glycos_transf_2"/>
    <property type="match status" value="1"/>
</dbReference>
<keyword evidence="7" id="KW-1185">Reference proteome</keyword>
<comment type="similarity">
    <text evidence="2">Belongs to the glycosyltransferase 2 family.</text>
</comment>
<dbReference type="CDD" id="cd00761">
    <property type="entry name" value="Glyco_tranf_GTA_type"/>
    <property type="match status" value="1"/>
</dbReference>
<evidence type="ECO:0000256" key="4">
    <source>
        <dbReference type="ARBA" id="ARBA00022679"/>
    </source>
</evidence>
<sequence length="323" mass="33967">MANQGAVAGRLVVGVATFHRAGPLAALLPLLLAELDGVADVLDPPSELGLVVVDNDPSGSAEPVVSRVMDARVTYARETTPGISAARNRILDLAAGADLLVFIDDDETPEPGWLRALIETWRSSGADAVSGPVVSVPDGALDPWVAAGGFFERSHRDMVPTGAALDRAATNNLLLHLPAVRRLSLRFDPRFGLSGGEDSLFTRSLVARGGRIVWCAEAVVLDRLPVDRLTRSYALSRTYGLAHSSTRVDLALQRGAAGRARGRMRAVVTGVARLAWGAAQGARGVLARGVEDRARGRRMMARGRGEIAAALGTVRRSYGGSGG</sequence>
<evidence type="ECO:0000259" key="5">
    <source>
        <dbReference type="Pfam" id="PF00535"/>
    </source>
</evidence>
<comment type="pathway">
    <text evidence="1">Cell wall biogenesis; cell wall polysaccharide biosynthesis.</text>
</comment>
<accession>A0ABX6SUA9</accession>
<reference evidence="6 7" key="1">
    <citation type="submission" date="2020-08" db="EMBL/GenBank/DDBJ databases">
        <title>Novel species in genus Aeromicrobium.</title>
        <authorList>
            <person name="Zhang G."/>
        </authorList>
    </citation>
    <scope>NUCLEOTIDE SEQUENCE [LARGE SCALE GENOMIC DNA]</scope>
    <source>
        <strain evidence="7">zg-629</strain>
    </source>
</reference>
<proteinExistence type="inferred from homology"/>
<gene>
    <name evidence="6" type="ORF">H9L21_03320</name>
</gene>